<keyword evidence="2" id="KW-1185">Reference proteome</keyword>
<evidence type="ECO:0000313" key="1">
    <source>
        <dbReference type="EMBL" id="CAG4970777.1"/>
    </source>
</evidence>
<name>A0ABN7R025_9GAMM</name>
<dbReference type="Proteomes" id="UP000680116">
    <property type="component" value="Chromosome"/>
</dbReference>
<dbReference type="RefSeq" id="WP_215219767.1">
    <property type="nucleotide sequence ID" value="NZ_OU015430.1"/>
</dbReference>
<proteinExistence type="predicted"/>
<reference evidence="1 2" key="1">
    <citation type="submission" date="2021-04" db="EMBL/GenBank/DDBJ databases">
        <authorList>
            <person name="Rodrigo-Torres L."/>
            <person name="Arahal R. D."/>
            <person name="Lucena T."/>
        </authorList>
    </citation>
    <scope>NUCLEOTIDE SEQUENCE [LARGE SCALE GENOMIC DNA]</scope>
    <source>
        <strain evidence="1 2">CECT 30171</strain>
    </source>
</reference>
<dbReference type="EMBL" id="OU015430">
    <property type="protein sequence ID" value="CAG4970777.1"/>
    <property type="molecule type" value="Genomic_DNA"/>
</dbReference>
<organism evidence="1 2">
    <name type="scientific">Novilysobacter luteus</name>
    <dbReference type="NCBI Taxonomy" id="2822368"/>
    <lineage>
        <taxon>Bacteria</taxon>
        <taxon>Pseudomonadati</taxon>
        <taxon>Pseudomonadota</taxon>
        <taxon>Gammaproteobacteria</taxon>
        <taxon>Lysobacterales</taxon>
        <taxon>Lysobacteraceae</taxon>
        <taxon>Novilysobacter</taxon>
    </lineage>
</organism>
<protein>
    <submittedName>
        <fullName evidence="1">Uncharacterized protein</fullName>
    </submittedName>
</protein>
<gene>
    <name evidence="1" type="ORF">LYB30171_00804</name>
</gene>
<evidence type="ECO:0000313" key="2">
    <source>
        <dbReference type="Proteomes" id="UP000680116"/>
    </source>
</evidence>
<accession>A0ABN7R025</accession>
<sequence>MGLLLLPDGGLDVSVAAYDSVEQIPELLSAIQASLSEKVQEGSAIASCIAYPDYEAGEVVAFLENRENYCATVRIPVAGAPTSEADLENIAVEDGSVYVFPVNG</sequence>